<dbReference type="SUPFAM" id="SSF46458">
    <property type="entry name" value="Globin-like"/>
    <property type="match status" value="1"/>
</dbReference>
<dbReference type="STRING" id="1803587.GCA_001593825_03211"/>
<evidence type="ECO:0000313" key="3">
    <source>
        <dbReference type="Proteomes" id="UP000092382"/>
    </source>
</evidence>
<sequence>MAIEPRAFLTTMETRIGLTSEDKSVMQANTDWGQAVAEEMANHFYAYLGRDEEMNAILNATEGRVHRLHATFIDWFNQMFTGIDNWGDGYAKCRWHIGLVHVKIGIAPQHVVPAMAVVVDKVGKKLKADGKSDELKDALAKICMIDLAFIEQAYVEVSSAAVLKETGWSAALFRRLIATGASDM</sequence>
<evidence type="ECO:0000259" key="1">
    <source>
        <dbReference type="Pfam" id="PF11563"/>
    </source>
</evidence>
<dbReference type="Gene3D" id="1.10.490.10">
    <property type="entry name" value="Globins"/>
    <property type="match status" value="1"/>
</dbReference>
<accession>A0A1B7VW65</accession>
<gene>
    <name evidence="2" type="ORF">AN481_11500</name>
</gene>
<dbReference type="EMBL" id="LJOY01000035">
    <property type="protein sequence ID" value="OBQ25165.1"/>
    <property type="molecule type" value="Genomic_DNA"/>
</dbReference>
<protein>
    <recommendedName>
        <fullName evidence="1">Globin-sensor domain-containing protein</fullName>
    </recommendedName>
</protein>
<proteinExistence type="predicted"/>
<dbReference type="InterPro" id="IPR009050">
    <property type="entry name" value="Globin-like_sf"/>
</dbReference>
<dbReference type="PATRIC" id="fig|1710894.3.peg.18"/>
<dbReference type="Pfam" id="PF11563">
    <property type="entry name" value="Protoglobin"/>
    <property type="match status" value="1"/>
</dbReference>
<comment type="caution">
    <text evidence="2">The sequence shown here is derived from an EMBL/GenBank/DDBJ whole genome shotgun (WGS) entry which is preliminary data.</text>
</comment>
<dbReference type="GO" id="GO:0019825">
    <property type="term" value="F:oxygen binding"/>
    <property type="evidence" value="ECO:0007669"/>
    <property type="project" value="InterPro"/>
</dbReference>
<organism evidence="2 3">
    <name type="scientific">Aphanizomenon flos-aquae LD13</name>
    <dbReference type="NCBI Taxonomy" id="1710894"/>
    <lineage>
        <taxon>Bacteria</taxon>
        <taxon>Bacillati</taxon>
        <taxon>Cyanobacteriota</taxon>
        <taxon>Cyanophyceae</taxon>
        <taxon>Nostocales</taxon>
        <taxon>Aphanizomenonaceae</taxon>
        <taxon>Aphanizomenon</taxon>
    </lineage>
</organism>
<dbReference type="AlphaFoldDB" id="A0A1B7VW65"/>
<feature type="domain" description="Globin-sensor" evidence="1">
    <location>
        <begin position="16"/>
        <end position="156"/>
    </location>
</feature>
<evidence type="ECO:0000313" key="2">
    <source>
        <dbReference type="EMBL" id="OBQ25165.1"/>
    </source>
</evidence>
<reference evidence="2 3" key="1">
    <citation type="submission" date="2015-09" db="EMBL/GenBank/DDBJ databases">
        <title>Whole genome shotgun sequence assembly of Aphanizomenon flos-aquae UKL13.</title>
        <authorList>
            <person name="Driscoll C."/>
        </authorList>
    </citation>
    <scope>NUCLEOTIDE SEQUENCE [LARGE SCALE GENOMIC DNA]</scope>
    <source>
        <strain evidence="2">MDT13</strain>
    </source>
</reference>
<name>A0A1B7VW65_APHFL</name>
<dbReference type="InterPro" id="IPR012292">
    <property type="entry name" value="Globin/Proto"/>
</dbReference>
<dbReference type="InterPro" id="IPR044398">
    <property type="entry name" value="Globin-sensor_dom"/>
</dbReference>
<dbReference type="GO" id="GO:0020037">
    <property type="term" value="F:heme binding"/>
    <property type="evidence" value="ECO:0007669"/>
    <property type="project" value="InterPro"/>
</dbReference>
<dbReference type="Proteomes" id="UP000092382">
    <property type="component" value="Unassembled WGS sequence"/>
</dbReference>